<dbReference type="AlphaFoldDB" id="A0A5D4JJ47"/>
<sequence length="255" mass="27460">MSLAAAIGRFQGRLILTHRDYLIDLVRTPLLAAVFLLLIRHNDRPDLLAFGLLAPVLMGVWSMAILISGEVVDNDRWLGTLELQIAAPVRFSRIVLSRIWVSTAISLLTVLEVAAVAVLFFGTVPEVPHPVIFSVGLLATALATCGMATLMAALFVATRTARTFQNSLSYPVLLLGGVFTPLDQLPEWTHPIGRLIYLSWSSDLLRDALSPAPVASAGWRTAVILGLGLLAGIGGRALLGRVVRLVRENGTVGLR</sequence>
<reference evidence="7 8" key="1">
    <citation type="submission" date="2019-08" db="EMBL/GenBank/DDBJ databases">
        <title>Draft genome for granaticin producer strain Streptomyces parvus C05.</title>
        <authorList>
            <person name="Gonzalez-Pimentel J.L."/>
        </authorList>
    </citation>
    <scope>NUCLEOTIDE SEQUENCE [LARGE SCALE GENOMIC DNA]</scope>
    <source>
        <strain evidence="7 8">C05</strain>
    </source>
</reference>
<evidence type="ECO:0000256" key="1">
    <source>
        <dbReference type="ARBA" id="ARBA00004141"/>
    </source>
</evidence>
<evidence type="ECO:0000313" key="7">
    <source>
        <dbReference type="EMBL" id="TYR65188.1"/>
    </source>
</evidence>
<dbReference type="Pfam" id="PF01061">
    <property type="entry name" value="ABC2_membrane"/>
    <property type="match status" value="1"/>
</dbReference>
<keyword evidence="2 5" id="KW-0812">Transmembrane</keyword>
<name>A0A5D4JJ47_9ACTN</name>
<comment type="subcellular location">
    <subcellularLocation>
        <location evidence="1">Membrane</location>
        <topology evidence="1">Multi-pass membrane protein</topology>
    </subcellularLocation>
</comment>
<feature type="domain" description="ABC-2 type transporter transmembrane" evidence="6">
    <location>
        <begin position="56"/>
        <end position="208"/>
    </location>
</feature>
<dbReference type="InterPro" id="IPR051784">
    <property type="entry name" value="Nod_factor_ABC_transporter"/>
</dbReference>
<evidence type="ECO:0000256" key="2">
    <source>
        <dbReference type="ARBA" id="ARBA00022692"/>
    </source>
</evidence>
<organism evidence="7 8">
    <name type="scientific">Streptomyces parvus</name>
    <dbReference type="NCBI Taxonomy" id="66428"/>
    <lineage>
        <taxon>Bacteria</taxon>
        <taxon>Bacillati</taxon>
        <taxon>Actinomycetota</taxon>
        <taxon>Actinomycetes</taxon>
        <taxon>Kitasatosporales</taxon>
        <taxon>Streptomycetaceae</taxon>
        <taxon>Streptomyces</taxon>
    </lineage>
</organism>
<evidence type="ECO:0000259" key="6">
    <source>
        <dbReference type="Pfam" id="PF01061"/>
    </source>
</evidence>
<feature type="transmembrane region" description="Helical" evidence="5">
    <location>
        <begin position="47"/>
        <end position="67"/>
    </location>
</feature>
<feature type="transmembrane region" description="Helical" evidence="5">
    <location>
        <begin position="21"/>
        <end position="41"/>
    </location>
</feature>
<dbReference type="GO" id="GO:0016020">
    <property type="term" value="C:membrane"/>
    <property type="evidence" value="ECO:0007669"/>
    <property type="project" value="UniProtKB-SubCell"/>
</dbReference>
<dbReference type="GO" id="GO:0140359">
    <property type="term" value="F:ABC-type transporter activity"/>
    <property type="evidence" value="ECO:0007669"/>
    <property type="project" value="InterPro"/>
</dbReference>
<gene>
    <name evidence="7" type="ORF">FY004_07655</name>
</gene>
<keyword evidence="4 5" id="KW-0472">Membrane</keyword>
<proteinExistence type="predicted"/>
<keyword evidence="3 5" id="KW-1133">Transmembrane helix</keyword>
<dbReference type="PANTHER" id="PTHR43229">
    <property type="entry name" value="NODULATION PROTEIN J"/>
    <property type="match status" value="1"/>
</dbReference>
<evidence type="ECO:0000256" key="5">
    <source>
        <dbReference type="SAM" id="Phobius"/>
    </source>
</evidence>
<feature type="transmembrane region" description="Helical" evidence="5">
    <location>
        <begin position="132"/>
        <end position="156"/>
    </location>
</feature>
<evidence type="ECO:0000256" key="3">
    <source>
        <dbReference type="ARBA" id="ARBA00022989"/>
    </source>
</evidence>
<dbReference type="Proteomes" id="UP000323242">
    <property type="component" value="Unassembled WGS sequence"/>
</dbReference>
<feature type="transmembrane region" description="Helical" evidence="5">
    <location>
        <begin position="99"/>
        <end position="120"/>
    </location>
</feature>
<protein>
    <submittedName>
        <fullName evidence="7">ABC transporter permease</fullName>
    </submittedName>
</protein>
<dbReference type="RefSeq" id="WP_109200610.1">
    <property type="nucleotide sequence ID" value="NZ_VSZQ01000029.1"/>
</dbReference>
<dbReference type="PANTHER" id="PTHR43229:SF2">
    <property type="entry name" value="NODULATION PROTEIN J"/>
    <property type="match status" value="1"/>
</dbReference>
<keyword evidence="8" id="KW-1185">Reference proteome</keyword>
<evidence type="ECO:0000256" key="4">
    <source>
        <dbReference type="ARBA" id="ARBA00023136"/>
    </source>
</evidence>
<dbReference type="InterPro" id="IPR013525">
    <property type="entry name" value="ABC2_TM"/>
</dbReference>
<dbReference type="EMBL" id="VSZQ01000029">
    <property type="protein sequence ID" value="TYR65188.1"/>
    <property type="molecule type" value="Genomic_DNA"/>
</dbReference>
<feature type="transmembrane region" description="Helical" evidence="5">
    <location>
        <begin position="168"/>
        <end position="185"/>
    </location>
</feature>
<evidence type="ECO:0000313" key="8">
    <source>
        <dbReference type="Proteomes" id="UP000323242"/>
    </source>
</evidence>
<accession>A0A5D4JJ47</accession>
<feature type="transmembrane region" description="Helical" evidence="5">
    <location>
        <begin position="217"/>
        <end position="239"/>
    </location>
</feature>
<comment type="caution">
    <text evidence="7">The sequence shown here is derived from an EMBL/GenBank/DDBJ whole genome shotgun (WGS) entry which is preliminary data.</text>
</comment>